<protein>
    <recommendedName>
        <fullName evidence="1">Bacteriophage Mu GpT domain-containing protein</fullName>
    </recommendedName>
</protein>
<evidence type="ECO:0000259" key="1">
    <source>
        <dbReference type="Pfam" id="PF10124"/>
    </source>
</evidence>
<evidence type="ECO:0000313" key="2">
    <source>
        <dbReference type="EMBL" id="HGB15187.1"/>
    </source>
</evidence>
<dbReference type="AlphaFoldDB" id="A0A7C3SLH3"/>
<sequence length="298" mass="33352">MVINPETLSMVYTAFSAIFNNAFQETETWYERVAMTVPAKTRIMDYKFLLDFPTVREWIGDRQVNSLEPKAFQIETKDWEATIEIERNDIEDEQIGLYNPIVAALAQEAKKHPEKLIAALLKAGTTTVCYDGKNFFDTAHPVGTGVASNYNAGIETAWYLLDTSRAVKPFIFQLRRGVQLVRMDRPDDEHVFMRKKFRYGVDYRGAAAFGLWQLAYCSTQDLNPTNYAAARTAMMSLTNAEGAPLGIKPNLLVVPPILESKAREILNAQFIIGDPSAGGSKSNIWQGTADLLVVPELA</sequence>
<comment type="caution">
    <text evidence="2">The sequence shown here is derived from an EMBL/GenBank/DDBJ whole genome shotgun (WGS) entry which is preliminary data.</text>
</comment>
<reference evidence="2" key="1">
    <citation type="journal article" date="2020" name="mSystems">
        <title>Genome- and Community-Level Interaction Insights into Carbon Utilization and Element Cycling Functions of Hydrothermarchaeota in Hydrothermal Sediment.</title>
        <authorList>
            <person name="Zhou Z."/>
            <person name="Liu Y."/>
            <person name="Xu W."/>
            <person name="Pan J."/>
            <person name="Luo Z.H."/>
            <person name="Li M."/>
        </authorList>
    </citation>
    <scope>NUCLEOTIDE SEQUENCE [LARGE SCALE GENOMIC DNA]</scope>
    <source>
        <strain evidence="2">SpSt-776</strain>
    </source>
</reference>
<dbReference type="InterPro" id="IPR018774">
    <property type="entry name" value="Phage_Mu_GpT"/>
</dbReference>
<organism evidence="2">
    <name type="scientific">Desulfobacca acetoxidans</name>
    <dbReference type="NCBI Taxonomy" id="60893"/>
    <lineage>
        <taxon>Bacteria</taxon>
        <taxon>Pseudomonadati</taxon>
        <taxon>Thermodesulfobacteriota</taxon>
        <taxon>Desulfobaccia</taxon>
        <taxon>Desulfobaccales</taxon>
        <taxon>Desulfobaccaceae</taxon>
        <taxon>Desulfobacca</taxon>
    </lineage>
</organism>
<feature type="domain" description="Bacteriophage Mu GpT" evidence="1">
    <location>
        <begin position="9"/>
        <end position="296"/>
    </location>
</feature>
<accession>A0A7C3SLH3</accession>
<gene>
    <name evidence="2" type="ORF">ENV62_08145</name>
</gene>
<dbReference type="EMBL" id="DTHB01000050">
    <property type="protein sequence ID" value="HGB15187.1"/>
    <property type="molecule type" value="Genomic_DNA"/>
</dbReference>
<proteinExistence type="predicted"/>
<dbReference type="Pfam" id="PF10124">
    <property type="entry name" value="Mu-like_gpT"/>
    <property type="match status" value="1"/>
</dbReference>
<name>A0A7C3SLH3_9BACT</name>